<reference evidence="6 7" key="1">
    <citation type="submission" date="2016-09" db="EMBL/GenBank/DDBJ databases">
        <title>Genome sequence of Eubacterium angustum.</title>
        <authorList>
            <person name="Poehlein A."/>
            <person name="Daniel R."/>
        </authorList>
    </citation>
    <scope>NUCLEOTIDE SEQUENCE [LARGE SCALE GENOMIC DNA]</scope>
    <source>
        <strain evidence="6 7">DSM 1989</strain>
    </source>
</reference>
<feature type="region of interest" description="Disordered" evidence="4">
    <location>
        <begin position="166"/>
        <end position="185"/>
    </location>
</feature>
<keyword evidence="7" id="KW-1185">Reference proteome</keyword>
<evidence type="ECO:0000256" key="3">
    <source>
        <dbReference type="ARBA" id="ARBA00022801"/>
    </source>
</evidence>
<accession>A0A1S1V930</accession>
<dbReference type="STRING" id="39480.EUAN_06990"/>
<feature type="domain" description="Prohead serine protease" evidence="5">
    <location>
        <begin position="7"/>
        <end position="156"/>
    </location>
</feature>
<keyword evidence="2 6" id="KW-0645">Protease</keyword>
<dbReference type="NCBIfam" id="TIGR01543">
    <property type="entry name" value="proheadase_HK97"/>
    <property type="match status" value="1"/>
</dbReference>
<name>A0A1S1V930_9FIRM</name>
<gene>
    <name evidence="6" type="ORF">EUAN_06990</name>
</gene>
<dbReference type="InterPro" id="IPR006433">
    <property type="entry name" value="Prohead_protease"/>
</dbReference>
<keyword evidence="1" id="KW-1188">Viral release from host cell</keyword>
<comment type="caution">
    <text evidence="6">The sequence shown here is derived from an EMBL/GenBank/DDBJ whole genome shotgun (WGS) entry which is preliminary data.</text>
</comment>
<evidence type="ECO:0000256" key="4">
    <source>
        <dbReference type="SAM" id="MobiDB-lite"/>
    </source>
</evidence>
<dbReference type="AlphaFoldDB" id="A0A1S1V930"/>
<dbReference type="InterPro" id="IPR054613">
    <property type="entry name" value="Peptidase_S78_dom"/>
</dbReference>
<evidence type="ECO:0000256" key="1">
    <source>
        <dbReference type="ARBA" id="ARBA00022612"/>
    </source>
</evidence>
<proteinExistence type="predicted"/>
<feature type="region of interest" description="Disordered" evidence="4">
    <location>
        <begin position="213"/>
        <end position="242"/>
    </location>
</feature>
<evidence type="ECO:0000313" key="6">
    <source>
        <dbReference type="EMBL" id="OHW62915.1"/>
    </source>
</evidence>
<feature type="compositionally biased region" description="Basic and acidic residues" evidence="4">
    <location>
        <begin position="213"/>
        <end position="228"/>
    </location>
</feature>
<dbReference type="GO" id="GO:0008233">
    <property type="term" value="F:peptidase activity"/>
    <property type="evidence" value="ECO:0007669"/>
    <property type="project" value="UniProtKB-KW"/>
</dbReference>
<dbReference type="Proteomes" id="UP000180254">
    <property type="component" value="Unassembled WGS sequence"/>
</dbReference>
<dbReference type="OrthoDB" id="2843430at2"/>
<evidence type="ECO:0000259" key="5">
    <source>
        <dbReference type="Pfam" id="PF04586"/>
    </source>
</evidence>
<sequence>MRIEVRNNQVILDGYVNVTDRDSRELPSPKGKFIERVAPRTFQRALDNADDVNLLFNHDKNRKLGSIKEGNLKLREDNVGLRATATVTDEEIIDKAKNGELRGWSFGFRALKDDWEDTPEGLQRRNVRELELEEVSILDKTPAYMATSIEARGRDIMTETRSEEFEATIEDNSEATKQEEQTEEEYVCESCGAEREKEPTEDCECGHDHVVKKEEYEGSEEDREKEYSEYEEEIRELKERWS</sequence>
<dbReference type="RefSeq" id="WP_071061739.1">
    <property type="nucleotide sequence ID" value="NZ_MKIE01000002.1"/>
</dbReference>
<evidence type="ECO:0000313" key="7">
    <source>
        <dbReference type="Proteomes" id="UP000180254"/>
    </source>
</evidence>
<evidence type="ECO:0000256" key="2">
    <source>
        <dbReference type="ARBA" id="ARBA00022670"/>
    </source>
</evidence>
<dbReference type="GO" id="GO:0006508">
    <property type="term" value="P:proteolysis"/>
    <property type="evidence" value="ECO:0007669"/>
    <property type="project" value="UniProtKB-KW"/>
</dbReference>
<organism evidence="6 7">
    <name type="scientific">Andreesenia angusta</name>
    <dbReference type="NCBI Taxonomy" id="39480"/>
    <lineage>
        <taxon>Bacteria</taxon>
        <taxon>Bacillati</taxon>
        <taxon>Bacillota</taxon>
        <taxon>Tissierellia</taxon>
        <taxon>Tissierellales</taxon>
        <taxon>Gottschalkiaceae</taxon>
        <taxon>Andreesenia</taxon>
    </lineage>
</organism>
<keyword evidence="3" id="KW-0378">Hydrolase</keyword>
<dbReference type="Pfam" id="PF04586">
    <property type="entry name" value="Peptidase_S78"/>
    <property type="match status" value="1"/>
</dbReference>
<dbReference type="EMBL" id="MKIE01000002">
    <property type="protein sequence ID" value="OHW62915.1"/>
    <property type="molecule type" value="Genomic_DNA"/>
</dbReference>
<protein>
    <submittedName>
        <fullName evidence="6">Caudovirus prohead protease</fullName>
    </submittedName>
</protein>